<dbReference type="InterPro" id="IPR036928">
    <property type="entry name" value="AS_sf"/>
</dbReference>
<dbReference type="RefSeq" id="WP_141195862.1">
    <property type="nucleotide sequence ID" value="NZ_CP041186.1"/>
</dbReference>
<dbReference type="PROSITE" id="PS00571">
    <property type="entry name" value="AMIDASES"/>
    <property type="match status" value="1"/>
</dbReference>
<dbReference type="PANTHER" id="PTHR11895:SF7">
    <property type="entry name" value="GLUTAMYL-TRNA(GLN) AMIDOTRANSFERASE SUBUNIT A, MITOCHONDRIAL"/>
    <property type="match status" value="1"/>
</dbReference>
<reference evidence="3 4" key="1">
    <citation type="submission" date="2019-06" db="EMBL/GenBank/DDBJ databases">
        <title>Persicimonas caeni gen. nov., sp. nov., a predatory bacterium isolated from solar saltern.</title>
        <authorList>
            <person name="Wang S."/>
        </authorList>
    </citation>
    <scope>NUCLEOTIDE SEQUENCE [LARGE SCALE GENOMIC DNA]</scope>
    <source>
        <strain evidence="3 4">YN101</strain>
    </source>
</reference>
<dbReference type="SUPFAM" id="SSF75304">
    <property type="entry name" value="Amidase signature (AS) enzymes"/>
    <property type="match status" value="1"/>
</dbReference>
<name>A0A4Y6PM14_PERCE</name>
<evidence type="ECO:0000256" key="1">
    <source>
        <dbReference type="ARBA" id="ARBA00009199"/>
    </source>
</evidence>
<sequence>MDFREYREHDAVALAEMVRNGEVSPSELVDAAAEGLDAWNGRLNAVVESWVDQARQTCQSNAPSGPLAGVPFLIKDMLEWEGHAMTLGSRLLDGYDSQSTHPLVERYLKAGLLLVGRTNMSELGLMPATEPIVYGPTKNPWDVQRSPGGSSGGSAAAVAAGIVPVAHAADGGGSIRIPASACGLFGFKPSRGLTVEALDEVPEGFVSHHCVSRTVRDSALLLDLSTGVSPGSRWRPPATRSCAEAAQCDPEPLRVGVMFTDFLGEALHPACRAAIEKTARHCEDLGHDVVEITPPIDGLAYRAAFSQLWAVGASFFLKRVRAELDTMEEIPAPVVRLLRLPGTLEAALRAAQVVGFPMVEPLTLRLARHSDRMSPADLWVIWQQLNVATADMTHFFDDHDVLLTSTITQLPWKTGSYDAAGQTLEEIEESLFAYAGLTPIANTAGLPAMSVPLHRHEGLPVGTQFIGPHGADGTLLSLAGQLERAQPWVEVATRGE</sequence>
<feature type="domain" description="Amidase" evidence="2">
    <location>
        <begin position="28"/>
        <end position="476"/>
    </location>
</feature>
<keyword evidence="4" id="KW-1185">Reference proteome</keyword>
<organism evidence="3 4">
    <name type="scientific">Persicimonas caeni</name>
    <dbReference type="NCBI Taxonomy" id="2292766"/>
    <lineage>
        <taxon>Bacteria</taxon>
        <taxon>Deltaproteobacteria</taxon>
        <taxon>Bradymonadales</taxon>
        <taxon>Bradymonadaceae</taxon>
        <taxon>Persicimonas</taxon>
    </lineage>
</organism>
<dbReference type="InterPro" id="IPR000120">
    <property type="entry name" value="Amidase"/>
</dbReference>
<evidence type="ECO:0000259" key="2">
    <source>
        <dbReference type="Pfam" id="PF01425"/>
    </source>
</evidence>
<dbReference type="AlphaFoldDB" id="A0A4Y6PM14"/>
<dbReference type="Proteomes" id="UP000315995">
    <property type="component" value="Chromosome"/>
</dbReference>
<dbReference type="Gene3D" id="3.90.1300.10">
    <property type="entry name" value="Amidase signature (AS) domain"/>
    <property type="match status" value="1"/>
</dbReference>
<accession>A0A5B8XY24</accession>
<protein>
    <submittedName>
        <fullName evidence="3">Amidase</fullName>
    </submittedName>
</protein>
<proteinExistence type="inferred from homology"/>
<gene>
    <name evidence="3" type="ORF">FIV42_01020</name>
</gene>
<dbReference type="PANTHER" id="PTHR11895">
    <property type="entry name" value="TRANSAMIDASE"/>
    <property type="match status" value="1"/>
</dbReference>
<dbReference type="GO" id="GO:0003824">
    <property type="term" value="F:catalytic activity"/>
    <property type="evidence" value="ECO:0007669"/>
    <property type="project" value="InterPro"/>
</dbReference>
<evidence type="ECO:0000313" key="4">
    <source>
        <dbReference type="Proteomes" id="UP000315995"/>
    </source>
</evidence>
<dbReference type="InterPro" id="IPR020556">
    <property type="entry name" value="Amidase_CS"/>
</dbReference>
<dbReference type="Pfam" id="PF01425">
    <property type="entry name" value="Amidase"/>
    <property type="match status" value="1"/>
</dbReference>
<comment type="similarity">
    <text evidence="1">Belongs to the amidase family.</text>
</comment>
<dbReference type="OrthoDB" id="9811471at2"/>
<evidence type="ECO:0000313" key="3">
    <source>
        <dbReference type="EMBL" id="QDG49364.1"/>
    </source>
</evidence>
<dbReference type="InterPro" id="IPR023631">
    <property type="entry name" value="Amidase_dom"/>
</dbReference>
<accession>A0A4Y6PM14</accession>
<dbReference type="EMBL" id="CP041186">
    <property type="protein sequence ID" value="QDG49364.1"/>
    <property type="molecule type" value="Genomic_DNA"/>
</dbReference>